<dbReference type="Gene3D" id="1.10.8.60">
    <property type="match status" value="1"/>
</dbReference>
<reference evidence="7 8" key="1">
    <citation type="journal article" date="2004" name="Science">
        <title>The genome of the diatom Thalassiosira pseudonana: ecology, evolution, and metabolism.</title>
        <authorList>
            <person name="Armbrust E.V."/>
            <person name="Berges J.A."/>
            <person name="Bowler C."/>
            <person name="Green B.R."/>
            <person name="Martinez D."/>
            <person name="Putnam N.H."/>
            <person name="Zhou S."/>
            <person name="Allen A.E."/>
            <person name="Apt K.E."/>
            <person name="Bechner M."/>
            <person name="Brzezinski M.A."/>
            <person name="Chaal B.K."/>
            <person name="Chiovitti A."/>
            <person name="Davis A.K."/>
            <person name="Demarest M.S."/>
            <person name="Detter J.C."/>
            <person name="Glavina T."/>
            <person name="Goodstein D."/>
            <person name="Hadi M.Z."/>
            <person name="Hellsten U."/>
            <person name="Hildebrand M."/>
            <person name="Jenkins B.D."/>
            <person name="Jurka J."/>
            <person name="Kapitonov V.V."/>
            <person name="Kroger N."/>
            <person name="Lau W.W."/>
            <person name="Lane T.W."/>
            <person name="Larimer F.W."/>
            <person name="Lippmeier J.C."/>
            <person name="Lucas S."/>
            <person name="Medina M."/>
            <person name="Montsant A."/>
            <person name="Obornik M."/>
            <person name="Parker M.S."/>
            <person name="Palenik B."/>
            <person name="Pazour G.J."/>
            <person name="Richardson P.M."/>
            <person name="Rynearson T.A."/>
            <person name="Saito M.A."/>
            <person name="Schwartz D.C."/>
            <person name="Thamatrakoln K."/>
            <person name="Valentin K."/>
            <person name="Vardi A."/>
            <person name="Wilkerson F.P."/>
            <person name="Rokhsar D.S."/>
        </authorList>
    </citation>
    <scope>NUCLEOTIDE SEQUENCE [LARGE SCALE GENOMIC DNA]</scope>
    <source>
        <strain evidence="7 8">CCMP1335</strain>
    </source>
</reference>
<feature type="domain" description="AAA+ ATPase" evidence="6">
    <location>
        <begin position="47"/>
        <end position="219"/>
    </location>
</feature>
<dbReference type="PROSITE" id="PS00674">
    <property type="entry name" value="AAA"/>
    <property type="match status" value="1"/>
</dbReference>
<dbReference type="GO" id="GO:0008237">
    <property type="term" value="F:metallopeptidase activity"/>
    <property type="evidence" value="ECO:0007669"/>
    <property type="project" value="UniProtKB-KW"/>
</dbReference>
<feature type="non-terminal residue" evidence="7">
    <location>
        <position position="290"/>
    </location>
</feature>
<dbReference type="GeneID" id="7445556"/>
<evidence type="ECO:0000256" key="5">
    <source>
        <dbReference type="RuleBase" id="RU003651"/>
    </source>
</evidence>
<keyword evidence="4" id="KW-0645">Protease</keyword>
<dbReference type="STRING" id="35128.B8C6N5"/>
<dbReference type="eggNOG" id="KOG0731">
    <property type="taxonomic scope" value="Eukaryota"/>
</dbReference>
<dbReference type="Proteomes" id="UP000001449">
    <property type="component" value="Chromosome 8"/>
</dbReference>
<gene>
    <name evidence="7" type="ORF">THAPSDRAFT_35798</name>
</gene>
<evidence type="ECO:0000256" key="4">
    <source>
        <dbReference type="ARBA" id="ARBA00023049"/>
    </source>
</evidence>
<keyword evidence="5" id="KW-0547">Nucleotide-binding</keyword>
<dbReference type="Pfam" id="PF00004">
    <property type="entry name" value="AAA"/>
    <property type="match status" value="1"/>
</dbReference>
<evidence type="ECO:0000256" key="1">
    <source>
        <dbReference type="ARBA" id="ARBA00001947"/>
    </source>
</evidence>
<sequence length="290" mass="30446">PNKSMSTQRSTATFDDVAGIDSALQELSEVISYLRHPDAFHTVGASPPRGILLHGPPGSGKTLLARAIAGEAGRSIGGVGSLGLGATVDSFVVCSGSDFVETYVGRGAARVRALFRGHQSPMAIIFIDEIDALAKRRDTGMGLPSSLGGGGCDEREQTLNQLLTEMDGFATGSSSASHGGGPPSVIVIVIAATNRPECLDPAILRAGRFDRHVKVPLPDARGREAILRVHSRNIRWDQSSVNFGELAGAPTNNFSGADLKNVTNEAALLAVRSKSLVVKQHHLLEAVQKV</sequence>
<keyword evidence="3" id="KW-0862">Zinc</keyword>
<dbReference type="OMA" id="MYVIMSI"/>
<dbReference type="RefSeq" id="XP_002291750.1">
    <property type="nucleotide sequence ID" value="XM_002291714.1"/>
</dbReference>
<organism evidence="7 8">
    <name type="scientific">Thalassiosira pseudonana</name>
    <name type="common">Marine diatom</name>
    <name type="synonym">Cyclotella nana</name>
    <dbReference type="NCBI Taxonomy" id="35128"/>
    <lineage>
        <taxon>Eukaryota</taxon>
        <taxon>Sar</taxon>
        <taxon>Stramenopiles</taxon>
        <taxon>Ochrophyta</taxon>
        <taxon>Bacillariophyta</taxon>
        <taxon>Coscinodiscophyceae</taxon>
        <taxon>Thalassiosirophycidae</taxon>
        <taxon>Thalassiosirales</taxon>
        <taxon>Thalassiosiraceae</taxon>
        <taxon>Thalassiosira</taxon>
    </lineage>
</organism>
<keyword evidence="4" id="KW-0378">Hydrolase</keyword>
<dbReference type="EMBL" id="CM000644">
    <property type="protein sequence ID" value="EED90601.1"/>
    <property type="molecule type" value="Genomic_DNA"/>
</dbReference>
<evidence type="ECO:0000313" key="8">
    <source>
        <dbReference type="Proteomes" id="UP000001449"/>
    </source>
</evidence>
<dbReference type="Gene3D" id="3.40.50.300">
    <property type="entry name" value="P-loop containing nucleotide triphosphate hydrolases"/>
    <property type="match status" value="1"/>
</dbReference>
<keyword evidence="2" id="KW-0479">Metal-binding</keyword>
<dbReference type="AlphaFoldDB" id="B8C6N5"/>
<dbReference type="SMART" id="SM00382">
    <property type="entry name" value="AAA"/>
    <property type="match status" value="1"/>
</dbReference>
<reference evidence="7 8" key="2">
    <citation type="journal article" date="2008" name="Nature">
        <title>The Phaeodactylum genome reveals the evolutionary history of diatom genomes.</title>
        <authorList>
            <person name="Bowler C."/>
            <person name="Allen A.E."/>
            <person name="Badger J.H."/>
            <person name="Grimwood J."/>
            <person name="Jabbari K."/>
            <person name="Kuo A."/>
            <person name="Maheswari U."/>
            <person name="Martens C."/>
            <person name="Maumus F."/>
            <person name="Otillar R.P."/>
            <person name="Rayko E."/>
            <person name="Salamov A."/>
            <person name="Vandepoele K."/>
            <person name="Beszteri B."/>
            <person name="Gruber A."/>
            <person name="Heijde M."/>
            <person name="Katinka M."/>
            <person name="Mock T."/>
            <person name="Valentin K."/>
            <person name="Verret F."/>
            <person name="Berges J.A."/>
            <person name="Brownlee C."/>
            <person name="Cadoret J.P."/>
            <person name="Chiovitti A."/>
            <person name="Choi C.J."/>
            <person name="Coesel S."/>
            <person name="De Martino A."/>
            <person name="Detter J.C."/>
            <person name="Durkin C."/>
            <person name="Falciatore A."/>
            <person name="Fournet J."/>
            <person name="Haruta M."/>
            <person name="Huysman M.J."/>
            <person name="Jenkins B.D."/>
            <person name="Jiroutova K."/>
            <person name="Jorgensen R.E."/>
            <person name="Joubert Y."/>
            <person name="Kaplan A."/>
            <person name="Kroger N."/>
            <person name="Kroth P.G."/>
            <person name="La Roche J."/>
            <person name="Lindquist E."/>
            <person name="Lommer M."/>
            <person name="Martin-Jezequel V."/>
            <person name="Lopez P.J."/>
            <person name="Lucas S."/>
            <person name="Mangogna M."/>
            <person name="McGinnis K."/>
            <person name="Medlin L.K."/>
            <person name="Montsant A."/>
            <person name="Oudot-Le Secq M.P."/>
            <person name="Napoli C."/>
            <person name="Obornik M."/>
            <person name="Parker M.S."/>
            <person name="Petit J.L."/>
            <person name="Porcel B.M."/>
            <person name="Poulsen N."/>
            <person name="Robison M."/>
            <person name="Rychlewski L."/>
            <person name="Rynearson T.A."/>
            <person name="Schmutz J."/>
            <person name="Shapiro H."/>
            <person name="Siaut M."/>
            <person name="Stanley M."/>
            <person name="Sussman M.R."/>
            <person name="Taylor A.R."/>
            <person name="Vardi A."/>
            <person name="von Dassow P."/>
            <person name="Vyverman W."/>
            <person name="Willis A."/>
            <person name="Wyrwicz L.S."/>
            <person name="Rokhsar D.S."/>
            <person name="Weissenbach J."/>
            <person name="Armbrust E.V."/>
            <person name="Green B.R."/>
            <person name="Van de Peer Y."/>
            <person name="Grigoriev I.V."/>
        </authorList>
    </citation>
    <scope>NUCLEOTIDE SEQUENCE [LARGE SCALE GENOMIC DNA]</scope>
    <source>
        <strain evidence="7 8">CCMP1335</strain>
    </source>
</reference>
<comment type="cofactor">
    <cofactor evidence="1">
        <name>Zn(2+)</name>
        <dbReference type="ChEBI" id="CHEBI:29105"/>
    </cofactor>
</comment>
<dbReference type="InterPro" id="IPR041569">
    <property type="entry name" value="AAA_lid_3"/>
</dbReference>
<keyword evidence="5" id="KW-0067">ATP-binding</keyword>
<keyword evidence="4" id="KW-0482">Metalloprotease</keyword>
<feature type="non-terminal residue" evidence="7">
    <location>
        <position position="1"/>
    </location>
</feature>
<dbReference type="InterPro" id="IPR003960">
    <property type="entry name" value="ATPase_AAA_CS"/>
</dbReference>
<keyword evidence="8" id="KW-1185">Reference proteome</keyword>
<dbReference type="KEGG" id="tps:THAPSDRAFT_35798"/>
<dbReference type="InterPro" id="IPR027417">
    <property type="entry name" value="P-loop_NTPase"/>
</dbReference>
<dbReference type="GO" id="GO:0046872">
    <property type="term" value="F:metal ion binding"/>
    <property type="evidence" value="ECO:0007669"/>
    <property type="project" value="UniProtKB-KW"/>
</dbReference>
<evidence type="ECO:0000256" key="3">
    <source>
        <dbReference type="ARBA" id="ARBA00022833"/>
    </source>
</evidence>
<evidence type="ECO:0000259" key="6">
    <source>
        <dbReference type="SMART" id="SM00382"/>
    </source>
</evidence>
<name>B8C6N5_THAPS</name>
<accession>B8C6N5</accession>
<dbReference type="PANTHER" id="PTHR23076">
    <property type="entry name" value="METALLOPROTEASE M41 FTSH"/>
    <property type="match status" value="1"/>
</dbReference>
<dbReference type="InterPro" id="IPR003593">
    <property type="entry name" value="AAA+_ATPase"/>
</dbReference>
<dbReference type="Pfam" id="PF17862">
    <property type="entry name" value="AAA_lid_3"/>
    <property type="match status" value="1"/>
</dbReference>
<dbReference type="SUPFAM" id="SSF52540">
    <property type="entry name" value="P-loop containing nucleoside triphosphate hydrolases"/>
    <property type="match status" value="1"/>
</dbReference>
<dbReference type="GO" id="GO:0005524">
    <property type="term" value="F:ATP binding"/>
    <property type="evidence" value="ECO:0007669"/>
    <property type="project" value="UniProtKB-KW"/>
</dbReference>
<dbReference type="HOGENOM" id="CLU_000688_21_3_1"/>
<proteinExistence type="inferred from homology"/>
<evidence type="ECO:0000313" key="7">
    <source>
        <dbReference type="EMBL" id="EED90601.1"/>
    </source>
</evidence>
<evidence type="ECO:0000256" key="2">
    <source>
        <dbReference type="ARBA" id="ARBA00022723"/>
    </source>
</evidence>
<protein>
    <recommendedName>
        <fullName evidence="6">AAA+ ATPase domain-containing protein</fullName>
    </recommendedName>
</protein>
<dbReference type="PANTHER" id="PTHR23076:SF97">
    <property type="entry name" value="ATP-DEPENDENT ZINC METALLOPROTEASE YME1L1"/>
    <property type="match status" value="1"/>
</dbReference>
<dbReference type="InParanoid" id="B8C6N5"/>
<dbReference type="PaxDb" id="35128-Thaps35798"/>
<comment type="similarity">
    <text evidence="5">Belongs to the AAA ATPase family.</text>
</comment>
<dbReference type="InterPro" id="IPR003959">
    <property type="entry name" value="ATPase_AAA_core"/>
</dbReference>
<dbReference type="GO" id="GO:0016887">
    <property type="term" value="F:ATP hydrolysis activity"/>
    <property type="evidence" value="ECO:0007669"/>
    <property type="project" value="InterPro"/>
</dbReference>